<dbReference type="Gene3D" id="3.40.228.10">
    <property type="entry name" value="Dimethylsulfoxide Reductase, domain 2"/>
    <property type="match status" value="1"/>
</dbReference>
<dbReference type="OrthoDB" id="5287431at2"/>
<dbReference type="Gene3D" id="2.40.40.20">
    <property type="match status" value="1"/>
</dbReference>
<feature type="domain" description="Molybdopterin dinucleotide-binding" evidence="11">
    <location>
        <begin position="648"/>
        <end position="757"/>
    </location>
</feature>
<gene>
    <name evidence="12" type="ORF">FSB78_12265</name>
</gene>
<keyword evidence="7" id="KW-0560">Oxidoreductase</keyword>
<dbReference type="GO" id="GO:0045333">
    <property type="term" value="P:cellular respiration"/>
    <property type="evidence" value="ECO:0007669"/>
    <property type="project" value="UniProtKB-ARBA"/>
</dbReference>
<dbReference type="GO" id="GO:0030151">
    <property type="term" value="F:molybdenum ion binding"/>
    <property type="evidence" value="ECO:0007669"/>
    <property type="project" value="InterPro"/>
</dbReference>
<dbReference type="Gene3D" id="3.40.50.740">
    <property type="match status" value="1"/>
</dbReference>
<dbReference type="GO" id="GO:0051539">
    <property type="term" value="F:4 iron, 4 sulfur cluster binding"/>
    <property type="evidence" value="ECO:0007669"/>
    <property type="project" value="UniProtKB-KW"/>
</dbReference>
<dbReference type="InterPro" id="IPR037951">
    <property type="entry name" value="MopB_CT_YdeP"/>
</dbReference>
<dbReference type="GO" id="GO:0016020">
    <property type="term" value="C:membrane"/>
    <property type="evidence" value="ECO:0007669"/>
    <property type="project" value="TreeGrafter"/>
</dbReference>
<comment type="caution">
    <text evidence="12">The sequence shown here is derived from an EMBL/GenBank/DDBJ whole genome shotgun (WGS) entry which is preliminary data.</text>
</comment>
<organism evidence="12 13">
    <name type="scientific">Sphingomonas ginsenosidivorax</name>
    <dbReference type="NCBI Taxonomy" id="862135"/>
    <lineage>
        <taxon>Bacteria</taxon>
        <taxon>Pseudomonadati</taxon>
        <taxon>Pseudomonadota</taxon>
        <taxon>Alphaproteobacteria</taxon>
        <taxon>Sphingomonadales</taxon>
        <taxon>Sphingomonadaceae</taxon>
        <taxon>Sphingomonas</taxon>
    </lineage>
</organism>
<dbReference type="Pfam" id="PF00384">
    <property type="entry name" value="Molybdopterin"/>
    <property type="match status" value="1"/>
</dbReference>
<evidence type="ECO:0000256" key="4">
    <source>
        <dbReference type="ARBA" id="ARBA00022485"/>
    </source>
</evidence>
<dbReference type="InterPro" id="IPR006657">
    <property type="entry name" value="MoPterin_dinucl-bd_dom"/>
</dbReference>
<evidence type="ECO:0000259" key="11">
    <source>
        <dbReference type="Pfam" id="PF01568"/>
    </source>
</evidence>
<keyword evidence="5" id="KW-0500">Molybdenum</keyword>
<dbReference type="RefSeq" id="WP_147082914.1">
    <property type="nucleotide sequence ID" value="NZ_VOQR01000001.1"/>
</dbReference>
<keyword evidence="6" id="KW-0479">Metal-binding</keyword>
<evidence type="ECO:0000313" key="13">
    <source>
        <dbReference type="Proteomes" id="UP000321250"/>
    </source>
</evidence>
<evidence type="ECO:0000259" key="10">
    <source>
        <dbReference type="Pfam" id="PF00384"/>
    </source>
</evidence>
<keyword evidence="4" id="KW-0004">4Fe-4S</keyword>
<dbReference type="PANTHER" id="PTHR43105:SF4">
    <property type="entry name" value="PROTEIN YDEP"/>
    <property type="match status" value="1"/>
</dbReference>
<comment type="cofactor">
    <cofactor evidence="2">
        <name>[4Fe-4S] cluster</name>
        <dbReference type="ChEBI" id="CHEBI:49883"/>
    </cofactor>
</comment>
<evidence type="ECO:0000256" key="8">
    <source>
        <dbReference type="ARBA" id="ARBA00023004"/>
    </source>
</evidence>
<dbReference type="GO" id="GO:0043546">
    <property type="term" value="F:molybdopterin cofactor binding"/>
    <property type="evidence" value="ECO:0007669"/>
    <property type="project" value="InterPro"/>
</dbReference>
<proteinExistence type="inferred from homology"/>
<evidence type="ECO:0000256" key="6">
    <source>
        <dbReference type="ARBA" id="ARBA00022723"/>
    </source>
</evidence>
<feature type="domain" description="Molybdopterin oxidoreductase" evidence="10">
    <location>
        <begin position="122"/>
        <end position="528"/>
    </location>
</feature>
<dbReference type="InterPro" id="IPR010046">
    <property type="entry name" value="Mopterin_OxRdtse_a_bac"/>
</dbReference>
<evidence type="ECO:0000256" key="1">
    <source>
        <dbReference type="ARBA" id="ARBA00001942"/>
    </source>
</evidence>
<evidence type="ECO:0000256" key="9">
    <source>
        <dbReference type="ARBA" id="ARBA00023014"/>
    </source>
</evidence>
<dbReference type="Proteomes" id="UP000321250">
    <property type="component" value="Unassembled WGS sequence"/>
</dbReference>
<dbReference type="InterPro" id="IPR009010">
    <property type="entry name" value="Asp_de-COase-like_dom_sf"/>
</dbReference>
<dbReference type="EMBL" id="VOQR01000001">
    <property type="protein sequence ID" value="TXC71637.1"/>
    <property type="molecule type" value="Genomic_DNA"/>
</dbReference>
<reference evidence="12 13" key="1">
    <citation type="journal article" date="2013" name="Antonie Van Leeuwenhoek">
        <title>Sphingomonas ginsenosidivorax sp. nov., with the ability to transform ginsenosides.</title>
        <authorList>
            <person name="Jin X.F."/>
            <person name="Kim J.K."/>
            <person name="Liu Q.M."/>
            <person name="Kang M.S."/>
            <person name="He D."/>
            <person name="Jin F.X."/>
            <person name="Kim S.C."/>
            <person name="Im W.T."/>
        </authorList>
    </citation>
    <scope>NUCLEOTIDE SEQUENCE [LARGE SCALE GENOMIC DNA]</scope>
    <source>
        <strain evidence="12 13">KHI67</strain>
    </source>
</reference>
<dbReference type="CDD" id="cd02787">
    <property type="entry name" value="MopB_CT_ydeP"/>
    <property type="match status" value="1"/>
</dbReference>
<evidence type="ECO:0000256" key="7">
    <source>
        <dbReference type="ARBA" id="ARBA00023002"/>
    </source>
</evidence>
<evidence type="ECO:0000256" key="2">
    <source>
        <dbReference type="ARBA" id="ARBA00001966"/>
    </source>
</evidence>
<dbReference type="PANTHER" id="PTHR43105">
    <property type="entry name" value="RESPIRATORY NITRATE REDUCTASE"/>
    <property type="match status" value="1"/>
</dbReference>
<dbReference type="PIRSF" id="PIRSF000144">
    <property type="entry name" value="CbbBc"/>
    <property type="match status" value="1"/>
</dbReference>
<dbReference type="SUPFAM" id="SSF53706">
    <property type="entry name" value="Formate dehydrogenase/DMSO reductase, domains 1-3"/>
    <property type="match status" value="1"/>
</dbReference>
<comment type="similarity">
    <text evidence="3">Belongs to the prokaryotic molybdopterin-containing oxidoreductase family.</text>
</comment>
<keyword evidence="8" id="KW-0408">Iron</keyword>
<keyword evidence="9" id="KW-0411">Iron-sulfur</keyword>
<dbReference type="AlphaFoldDB" id="A0A5C6UFV8"/>
<dbReference type="GO" id="GO:0008863">
    <property type="term" value="F:formate dehydrogenase (NAD+) activity"/>
    <property type="evidence" value="ECO:0007669"/>
    <property type="project" value="InterPro"/>
</dbReference>
<comment type="cofactor">
    <cofactor evidence="1">
        <name>Mo-bis(molybdopterin guanine dinucleotide)</name>
        <dbReference type="ChEBI" id="CHEBI:60539"/>
    </cofactor>
</comment>
<dbReference type="NCBIfam" id="TIGR01701">
    <property type="entry name" value="Fdhalpha-like"/>
    <property type="match status" value="1"/>
</dbReference>
<evidence type="ECO:0000256" key="5">
    <source>
        <dbReference type="ARBA" id="ARBA00022505"/>
    </source>
</evidence>
<protein>
    <submittedName>
        <fullName evidence="12">FdhF/YdeP family oxidoreductase</fullName>
    </submittedName>
</protein>
<accession>A0A5C6UFV8</accession>
<dbReference type="SUPFAM" id="SSF50692">
    <property type="entry name" value="ADC-like"/>
    <property type="match status" value="1"/>
</dbReference>
<sequence>MRKPRPEGIKDYTGPAGGWGALKAVAVSLKAQQIVQRGAQTLLKSNQPDGFDCPSCAWPDPKHTSSFEFCENGAKAVAWESTAKRIGAEFFAEHSVSDLWAKTDHWLEGEGRVTEPLRYNAATDHYEVVGWDEALAEIGAGLVKLDDPNQAEFYTSGRCSNEAAFLLQLFVRLYGTNNFPDCSNMCHEATSVGLPKSIGIGKGTVSLEDFDSCDLIFSIGHNPGTNHPRMMATLREVARRGGKIIAFNPFKERSLERFESPQSVVEMATLSATPIATNYLQVKVGGDAAAIKGICKALLALDKAAAAAGEPPVIDHAFIAEHTAGFDALIADLEASDWADIVQASGLGQSDLEEVARLYAQSTAAIACYGMGITQHRTGTSNVQQIANLLLLRGNIGRPGAGICPLRGHSNVQGDRTVGITERPMPVLLDKMKEVFGFEPPREHGHSVVESIAAMRDGTAKAVVCLGGNLAVAASDPQACAEGFRNMDLAVHITTKLNRTQLLMAKGATYILPCLGRTERDLQESGPQSVTVEDSMSMVHASRGFLMPPGENVRSEPWIVAGIAKATLGGKGGIDWDGYVANYDLIRDKIEAVFPAFKDFNARVRQPGGFHLVNSAAERVWMTDTKKANFMVAPHLEEDESTRDPSVMRLTTVRSHDQYNTTIYALDDRYRGVFGRRDVLFMNGKEIARLGFEEGDVIDVTTALDFKRDDRIVQGLMLVEHALPDGCCASYYPETQPLIALEDHDPQSFTPSYKSVPVQIHAAGTNRGAGLVVERAGVAGQSLRAKA</sequence>
<dbReference type="InterPro" id="IPR006656">
    <property type="entry name" value="Mopterin_OxRdtase"/>
</dbReference>
<dbReference type="GO" id="GO:1990204">
    <property type="term" value="C:oxidoreductase complex"/>
    <property type="evidence" value="ECO:0007669"/>
    <property type="project" value="UniProtKB-ARBA"/>
</dbReference>
<dbReference type="InterPro" id="IPR041953">
    <property type="entry name" value="YdeP_MopB"/>
</dbReference>
<dbReference type="Pfam" id="PF01568">
    <property type="entry name" value="Molydop_binding"/>
    <property type="match status" value="1"/>
</dbReference>
<evidence type="ECO:0000313" key="12">
    <source>
        <dbReference type="EMBL" id="TXC71637.1"/>
    </source>
</evidence>
<dbReference type="InterPro" id="IPR050123">
    <property type="entry name" value="Prok_molybdopt-oxidoreductase"/>
</dbReference>
<evidence type="ECO:0000256" key="3">
    <source>
        <dbReference type="ARBA" id="ARBA00010312"/>
    </source>
</evidence>
<dbReference type="CDD" id="cd02767">
    <property type="entry name" value="MopB_ydeP"/>
    <property type="match status" value="1"/>
</dbReference>
<name>A0A5C6UFV8_9SPHN</name>
<keyword evidence="13" id="KW-1185">Reference proteome</keyword>